<dbReference type="InterPro" id="IPR057992">
    <property type="entry name" value="TPR_SYVN1_N"/>
</dbReference>
<dbReference type="AlphaFoldDB" id="A0AAW2YT04"/>
<keyword evidence="7 18" id="KW-0812">Transmembrane</keyword>
<dbReference type="PANTHER" id="PTHR22763">
    <property type="entry name" value="RING ZINC FINGER PROTEIN"/>
    <property type="match status" value="1"/>
</dbReference>
<proteinExistence type="inferred from homology"/>
<gene>
    <name evidence="20" type="ORF">AKO1_006821</name>
</gene>
<evidence type="ECO:0000256" key="9">
    <source>
        <dbReference type="ARBA" id="ARBA00022771"/>
    </source>
</evidence>
<dbReference type="Pfam" id="PF25563">
    <property type="entry name" value="TPR_SYVN1_N"/>
    <property type="match status" value="1"/>
</dbReference>
<keyword evidence="6" id="KW-0808">Transferase</keyword>
<evidence type="ECO:0000256" key="3">
    <source>
        <dbReference type="ARBA" id="ARBA00004906"/>
    </source>
</evidence>
<keyword evidence="21" id="KW-1185">Reference proteome</keyword>
<evidence type="ECO:0000256" key="15">
    <source>
        <dbReference type="PROSITE-ProRule" id="PRU00175"/>
    </source>
</evidence>
<dbReference type="InterPro" id="IPR050731">
    <property type="entry name" value="HRD1_E3_ubiq-ligases"/>
</dbReference>
<dbReference type="CDD" id="cd16479">
    <property type="entry name" value="RING-H2_synoviolin"/>
    <property type="match status" value="1"/>
</dbReference>
<evidence type="ECO:0000259" key="19">
    <source>
        <dbReference type="PROSITE" id="PS50089"/>
    </source>
</evidence>
<evidence type="ECO:0000256" key="4">
    <source>
        <dbReference type="ARBA" id="ARBA00010089"/>
    </source>
</evidence>
<feature type="compositionally biased region" description="Low complexity" evidence="17">
    <location>
        <begin position="247"/>
        <end position="267"/>
    </location>
</feature>
<evidence type="ECO:0000313" key="21">
    <source>
        <dbReference type="Proteomes" id="UP001431209"/>
    </source>
</evidence>
<organism evidence="20 21">
    <name type="scientific">Acrasis kona</name>
    <dbReference type="NCBI Taxonomy" id="1008807"/>
    <lineage>
        <taxon>Eukaryota</taxon>
        <taxon>Discoba</taxon>
        <taxon>Heterolobosea</taxon>
        <taxon>Tetramitia</taxon>
        <taxon>Eutetramitia</taxon>
        <taxon>Acrasidae</taxon>
        <taxon>Acrasis</taxon>
    </lineage>
</organism>
<feature type="domain" description="RING-type" evidence="19">
    <location>
        <begin position="185"/>
        <end position="226"/>
    </location>
</feature>
<dbReference type="Proteomes" id="UP001431209">
    <property type="component" value="Unassembled WGS sequence"/>
</dbReference>
<evidence type="ECO:0000256" key="1">
    <source>
        <dbReference type="ARBA" id="ARBA00000900"/>
    </source>
</evidence>
<comment type="pathway">
    <text evidence="3">Protein modification; protein ubiquitination.</text>
</comment>
<keyword evidence="8" id="KW-0479">Metal-binding</keyword>
<reference evidence="20 21" key="1">
    <citation type="submission" date="2024-03" db="EMBL/GenBank/DDBJ databases">
        <title>The Acrasis kona genome and developmental transcriptomes reveal deep origins of eukaryotic multicellular pathways.</title>
        <authorList>
            <person name="Sheikh S."/>
            <person name="Fu C.-J."/>
            <person name="Brown M.W."/>
            <person name="Baldauf S.L."/>
        </authorList>
    </citation>
    <scope>NUCLEOTIDE SEQUENCE [LARGE SCALE GENOMIC DNA]</scope>
    <source>
        <strain evidence="20 21">ATCC MYA-3509</strain>
    </source>
</reference>
<dbReference type="Gene3D" id="3.30.40.10">
    <property type="entry name" value="Zinc/RING finger domain, C3HC4 (zinc finger)"/>
    <property type="match status" value="1"/>
</dbReference>
<dbReference type="Pfam" id="PF13639">
    <property type="entry name" value="zf-RING_2"/>
    <property type="match status" value="1"/>
</dbReference>
<evidence type="ECO:0000256" key="5">
    <source>
        <dbReference type="ARBA" id="ARBA00012483"/>
    </source>
</evidence>
<dbReference type="GO" id="GO:0008270">
    <property type="term" value="F:zinc ion binding"/>
    <property type="evidence" value="ECO:0007669"/>
    <property type="project" value="UniProtKB-KW"/>
</dbReference>
<comment type="subcellular location">
    <subcellularLocation>
        <location evidence="2">Endoplasmic reticulum membrane</location>
        <topology evidence="2">Multi-pass membrane protein</topology>
    </subcellularLocation>
</comment>
<dbReference type="InterPro" id="IPR013083">
    <property type="entry name" value="Znf_RING/FYVE/PHD"/>
</dbReference>
<dbReference type="SMART" id="SM00184">
    <property type="entry name" value="RING"/>
    <property type="match status" value="1"/>
</dbReference>
<dbReference type="GO" id="GO:0043161">
    <property type="term" value="P:proteasome-mediated ubiquitin-dependent protein catabolic process"/>
    <property type="evidence" value="ECO:0007669"/>
    <property type="project" value="TreeGrafter"/>
</dbReference>
<dbReference type="EMBL" id="JAOPGA020000668">
    <property type="protein sequence ID" value="KAL0480543.1"/>
    <property type="molecule type" value="Genomic_DNA"/>
</dbReference>
<dbReference type="InterPro" id="IPR058051">
    <property type="entry name" value="Znf_RING_synoviolin"/>
</dbReference>
<dbReference type="InterPro" id="IPR001841">
    <property type="entry name" value="Znf_RING"/>
</dbReference>
<comment type="catalytic activity">
    <reaction evidence="1">
        <text>S-ubiquitinyl-[E2 ubiquitin-conjugating enzyme]-L-cysteine + [acceptor protein]-L-lysine = [E2 ubiquitin-conjugating enzyme]-L-cysteine + N(6)-ubiquitinyl-[acceptor protein]-L-lysine.</text>
        <dbReference type="EC" id="2.3.2.27"/>
    </reaction>
</comment>
<evidence type="ECO:0000256" key="13">
    <source>
        <dbReference type="ARBA" id="ARBA00022989"/>
    </source>
</evidence>
<protein>
    <recommendedName>
        <fullName evidence="5">RING-type E3 ubiquitin transferase</fullName>
        <ecNumber evidence="5">2.3.2.27</ecNumber>
    </recommendedName>
</protein>
<feature type="coiled-coil region" evidence="16">
    <location>
        <begin position="267"/>
        <end position="302"/>
    </location>
</feature>
<comment type="caution">
    <text evidence="20">The sequence shown here is derived from an EMBL/GenBank/DDBJ whole genome shotgun (WGS) entry which is preliminary data.</text>
</comment>
<evidence type="ECO:0000256" key="12">
    <source>
        <dbReference type="ARBA" id="ARBA00022833"/>
    </source>
</evidence>
<evidence type="ECO:0000256" key="14">
    <source>
        <dbReference type="ARBA" id="ARBA00023136"/>
    </source>
</evidence>
<evidence type="ECO:0000256" key="10">
    <source>
        <dbReference type="ARBA" id="ARBA00022786"/>
    </source>
</evidence>
<dbReference type="EC" id="2.3.2.27" evidence="5"/>
<name>A0AAW2YT04_9EUKA</name>
<dbReference type="PANTHER" id="PTHR22763:SF184">
    <property type="entry name" value="E3 UBIQUITIN-PROTEIN LIGASE SYNOVIOLIN"/>
    <property type="match status" value="1"/>
</dbReference>
<evidence type="ECO:0000256" key="7">
    <source>
        <dbReference type="ARBA" id="ARBA00022692"/>
    </source>
</evidence>
<evidence type="ECO:0000256" key="6">
    <source>
        <dbReference type="ARBA" id="ARBA00022679"/>
    </source>
</evidence>
<feature type="transmembrane region" description="Helical" evidence="18">
    <location>
        <begin position="116"/>
        <end position="135"/>
    </location>
</feature>
<evidence type="ECO:0000256" key="17">
    <source>
        <dbReference type="SAM" id="MobiDB-lite"/>
    </source>
</evidence>
<evidence type="ECO:0000256" key="16">
    <source>
        <dbReference type="SAM" id="Coils"/>
    </source>
</evidence>
<dbReference type="GO" id="GO:0036503">
    <property type="term" value="P:ERAD pathway"/>
    <property type="evidence" value="ECO:0007669"/>
    <property type="project" value="TreeGrafter"/>
</dbReference>
<evidence type="ECO:0000313" key="20">
    <source>
        <dbReference type="EMBL" id="KAL0480543.1"/>
    </source>
</evidence>
<keyword evidence="14 18" id="KW-0472">Membrane</keyword>
<keyword evidence="10" id="KW-0833">Ubl conjugation pathway</keyword>
<feature type="transmembrane region" description="Helical" evidence="18">
    <location>
        <begin position="20"/>
        <end position="39"/>
    </location>
</feature>
<dbReference type="GO" id="GO:0005789">
    <property type="term" value="C:endoplasmic reticulum membrane"/>
    <property type="evidence" value="ECO:0007669"/>
    <property type="project" value="UniProtKB-SubCell"/>
</dbReference>
<dbReference type="SUPFAM" id="SSF57850">
    <property type="entry name" value="RING/U-box"/>
    <property type="match status" value="1"/>
</dbReference>
<keyword evidence="12" id="KW-0862">Zinc</keyword>
<keyword evidence="11" id="KW-0256">Endoplasmic reticulum</keyword>
<evidence type="ECO:0000256" key="11">
    <source>
        <dbReference type="ARBA" id="ARBA00022824"/>
    </source>
</evidence>
<evidence type="ECO:0000256" key="2">
    <source>
        <dbReference type="ARBA" id="ARBA00004477"/>
    </source>
</evidence>
<accession>A0AAW2YT04</accession>
<feature type="transmembrane region" description="Helical" evidence="18">
    <location>
        <begin position="51"/>
        <end position="71"/>
    </location>
</feature>
<keyword evidence="9 15" id="KW-0863">Zinc-finger</keyword>
<keyword evidence="16" id="KW-0175">Coiled coil</keyword>
<sequence>MRVKYIESLPDTPRSTFVRLYVLLSILLIVDLALSKYYLTYFFENGPTVKVLFLTEYSIMAVISITSWVRLTMHAVNIYMQNAQLAGNQRGDDGPEPIGWEGHERAIFYLDIASDLLQSAIYILFFGVIMSKYGLPIHLLRDIYVAVHSMFKRVNDLVHYRRLTTNLDQRFPEATANDLEDQQICVVCRNEMVFGQLSVKKLPCGHMFHANCLRGWLERGHNCPTCIAPVDRDDYEKYLRDRGEIRQQPQQAQPEVNQQQQQQPVDNQQAELNQQALIDQLQQQQDELLRSLSEQLEQQQQVDQPEQFNNRVNVQQQTLMNQADQMVLNNIMNSVTLPQAAAFQGGDASSIVMRDMYIKYLENTRILIDETLEQLKK</sequence>
<comment type="similarity">
    <text evidence="4">Belongs to the HRD1 family.</text>
</comment>
<dbReference type="PROSITE" id="PS50089">
    <property type="entry name" value="ZF_RING_2"/>
    <property type="match status" value="1"/>
</dbReference>
<evidence type="ECO:0000256" key="18">
    <source>
        <dbReference type="SAM" id="Phobius"/>
    </source>
</evidence>
<dbReference type="GO" id="GO:0061630">
    <property type="term" value="F:ubiquitin protein ligase activity"/>
    <property type="evidence" value="ECO:0007669"/>
    <property type="project" value="UniProtKB-EC"/>
</dbReference>
<evidence type="ECO:0000256" key="8">
    <source>
        <dbReference type="ARBA" id="ARBA00022723"/>
    </source>
</evidence>
<keyword evidence="13 18" id="KW-1133">Transmembrane helix</keyword>
<feature type="region of interest" description="Disordered" evidence="17">
    <location>
        <begin position="246"/>
        <end position="267"/>
    </location>
</feature>